<feature type="transmembrane region" description="Helical" evidence="6">
    <location>
        <begin position="221"/>
        <end position="242"/>
    </location>
</feature>
<dbReference type="GO" id="GO:0005797">
    <property type="term" value="C:Golgi medial cisterna"/>
    <property type="evidence" value="ECO:0007669"/>
    <property type="project" value="EnsemblFungi"/>
</dbReference>
<evidence type="ECO:0000256" key="3">
    <source>
        <dbReference type="ARBA" id="ARBA00022692"/>
    </source>
</evidence>
<keyword evidence="3 6" id="KW-0812">Transmembrane</keyword>
<feature type="region of interest" description="Disordered" evidence="8">
    <location>
        <begin position="1"/>
        <end position="25"/>
    </location>
</feature>
<evidence type="ECO:0000256" key="6">
    <source>
        <dbReference type="RuleBase" id="RU365102"/>
    </source>
</evidence>
<dbReference type="GO" id="GO:0005801">
    <property type="term" value="C:cis-Golgi network"/>
    <property type="evidence" value="ECO:0007669"/>
    <property type="project" value="EnsemblFungi"/>
</dbReference>
<feature type="transmembrane region" description="Helical" evidence="6">
    <location>
        <begin position="88"/>
        <end position="106"/>
    </location>
</feature>
<evidence type="ECO:0000256" key="8">
    <source>
        <dbReference type="SAM" id="MobiDB-lite"/>
    </source>
</evidence>
<dbReference type="AlphaFoldDB" id="A0A1E4TKP1"/>
<sequence>MNNDSPFFDKSTKETAPNPKKKSNFLIDDLSESDATENIESSAFSQKLIPKSIAPFIMATAMIVTSEIGDKTFLVAALMAMRHPRSTVFGGAIAALIFMTVLSAVVGRTVPTLLSRKYTMLAAGILFVVFGVKMVREGLEMSPEEGIDEELHEVESELENLEIENDQLAAEEGRVDHDKPELTSNSATPEPASNAYRPRRSSITNFHNSTVQRAFEGFTNLAYLVFSAAWVQTFVMTFLAEWGDRSQIATIAMAAGRDFHQVVYGGIVGHAFCTGLAVIGGKLLATKISLRTVTLGGGFTFLVFAVIYFKDCFYFNESSS</sequence>
<dbReference type="GO" id="GO:0000329">
    <property type="term" value="C:fungal-type vacuole membrane"/>
    <property type="evidence" value="ECO:0007669"/>
    <property type="project" value="TreeGrafter"/>
</dbReference>
<keyword evidence="10" id="KW-1185">Reference proteome</keyword>
<dbReference type="GO" id="GO:0032468">
    <property type="term" value="P:Golgi calcium ion homeostasis"/>
    <property type="evidence" value="ECO:0007669"/>
    <property type="project" value="EnsemblFungi"/>
</dbReference>
<comment type="subcellular location">
    <subcellularLocation>
        <location evidence="1 6">Membrane</location>
        <topology evidence="1 6">Multi-pass membrane protein</topology>
    </subcellularLocation>
</comment>
<evidence type="ECO:0000256" key="4">
    <source>
        <dbReference type="ARBA" id="ARBA00022989"/>
    </source>
</evidence>
<dbReference type="Proteomes" id="UP000095023">
    <property type="component" value="Unassembled WGS sequence"/>
</dbReference>
<reference evidence="10" key="1">
    <citation type="submission" date="2016-02" db="EMBL/GenBank/DDBJ databases">
        <title>Comparative genomics of biotechnologically important yeasts.</title>
        <authorList>
            <consortium name="DOE Joint Genome Institute"/>
            <person name="Riley R."/>
            <person name="Haridas S."/>
            <person name="Wolfe K.H."/>
            <person name="Lopes M.R."/>
            <person name="Hittinger C.T."/>
            <person name="Goker M."/>
            <person name="Salamov A."/>
            <person name="Wisecaver J."/>
            <person name="Long T.M."/>
            <person name="Aerts A.L."/>
            <person name="Barry K."/>
            <person name="Choi C."/>
            <person name="Clum A."/>
            <person name="Coughlan A.Y."/>
            <person name="Deshpande S."/>
            <person name="Douglass A.P."/>
            <person name="Hanson S.J."/>
            <person name="Klenk H.-P."/>
            <person name="Labutti K."/>
            <person name="Lapidus A."/>
            <person name="Lindquist E."/>
            <person name="Lipzen A."/>
            <person name="Meier-Kolthoff J.P."/>
            <person name="Ohm R.A."/>
            <person name="Otillar R.P."/>
            <person name="Pangilinan J."/>
            <person name="Peng Y."/>
            <person name="Rokas A."/>
            <person name="Rosa C.A."/>
            <person name="Scheuner C."/>
            <person name="Sibirny A.A."/>
            <person name="Slot J.C."/>
            <person name="Stielow J.B."/>
            <person name="Sun H."/>
            <person name="Kurtzman C.P."/>
            <person name="Blackwell M."/>
            <person name="Jeffries T.W."/>
            <person name="Grigoriev I.V."/>
        </authorList>
    </citation>
    <scope>NUCLEOTIDE SEQUENCE [LARGE SCALE GENOMIC DNA]</scope>
    <source>
        <strain evidence="10">NRRL Y-17796</strain>
    </source>
</reference>
<keyword evidence="4 6" id="KW-1133">Transmembrane helix</keyword>
<keyword evidence="5 6" id="KW-0472">Membrane</keyword>
<organism evidence="9 10">
    <name type="scientific">Tortispora caseinolytica NRRL Y-17796</name>
    <dbReference type="NCBI Taxonomy" id="767744"/>
    <lineage>
        <taxon>Eukaryota</taxon>
        <taxon>Fungi</taxon>
        <taxon>Dikarya</taxon>
        <taxon>Ascomycota</taxon>
        <taxon>Saccharomycotina</taxon>
        <taxon>Trigonopsidomycetes</taxon>
        <taxon>Trigonopsidales</taxon>
        <taxon>Trigonopsidaceae</taxon>
        <taxon>Tortispora</taxon>
    </lineage>
</organism>
<feature type="compositionally biased region" description="Basic and acidic residues" evidence="8">
    <location>
        <begin position="172"/>
        <end position="181"/>
    </location>
</feature>
<proteinExistence type="inferred from homology"/>
<dbReference type="PROSITE" id="PS01214">
    <property type="entry name" value="UPF0016"/>
    <property type="match status" value="1"/>
</dbReference>
<dbReference type="InterPro" id="IPR001727">
    <property type="entry name" value="GDT1-like"/>
</dbReference>
<feature type="transmembrane region" description="Helical" evidence="6">
    <location>
        <begin position="118"/>
        <end position="135"/>
    </location>
</feature>
<dbReference type="GO" id="GO:0030026">
    <property type="term" value="P:intracellular manganese ion homeostasis"/>
    <property type="evidence" value="ECO:0007669"/>
    <property type="project" value="EnsemblFungi"/>
</dbReference>
<evidence type="ECO:0000256" key="7">
    <source>
        <dbReference type="SAM" id="Coils"/>
    </source>
</evidence>
<dbReference type="GO" id="GO:0032472">
    <property type="term" value="P:Golgi calcium ion transport"/>
    <property type="evidence" value="ECO:0007669"/>
    <property type="project" value="TreeGrafter"/>
</dbReference>
<evidence type="ECO:0000256" key="2">
    <source>
        <dbReference type="ARBA" id="ARBA00009190"/>
    </source>
</evidence>
<dbReference type="GO" id="GO:0010486">
    <property type="term" value="F:manganese:proton antiporter activity"/>
    <property type="evidence" value="ECO:0007669"/>
    <property type="project" value="EnsemblFungi"/>
</dbReference>
<gene>
    <name evidence="9" type="ORF">CANCADRAFT_21075</name>
</gene>
<dbReference type="Pfam" id="PF01169">
    <property type="entry name" value="GDT1"/>
    <property type="match status" value="2"/>
</dbReference>
<feature type="region of interest" description="Disordered" evidence="8">
    <location>
        <begin position="172"/>
        <end position="199"/>
    </location>
</feature>
<evidence type="ECO:0000256" key="5">
    <source>
        <dbReference type="ARBA" id="ARBA00023136"/>
    </source>
</evidence>
<dbReference type="GO" id="GO:0015369">
    <property type="term" value="F:calcium:proton antiporter activity"/>
    <property type="evidence" value="ECO:0007669"/>
    <property type="project" value="EnsemblFungi"/>
</dbReference>
<evidence type="ECO:0000313" key="9">
    <source>
        <dbReference type="EMBL" id="ODV92218.1"/>
    </source>
</evidence>
<dbReference type="OrthoDB" id="442680at2759"/>
<dbReference type="PANTHER" id="PTHR12608">
    <property type="entry name" value="TRANSMEMBRANE PROTEIN HTP-1 RELATED"/>
    <property type="match status" value="1"/>
</dbReference>
<keyword evidence="7" id="KW-0175">Coiled coil</keyword>
<name>A0A1E4TKP1_9ASCO</name>
<accession>A0A1E4TKP1</accession>
<evidence type="ECO:0000256" key="1">
    <source>
        <dbReference type="ARBA" id="ARBA00004141"/>
    </source>
</evidence>
<dbReference type="EMBL" id="KV453841">
    <property type="protein sequence ID" value="ODV92218.1"/>
    <property type="molecule type" value="Genomic_DNA"/>
</dbReference>
<feature type="transmembrane region" description="Helical" evidence="6">
    <location>
        <begin position="262"/>
        <end position="281"/>
    </location>
</feature>
<feature type="coiled-coil region" evidence="7">
    <location>
        <begin position="144"/>
        <end position="171"/>
    </location>
</feature>
<dbReference type="InterPro" id="IPR049555">
    <property type="entry name" value="GDT1-like_CS"/>
</dbReference>
<comment type="similarity">
    <text evidence="2 6">Belongs to the GDT1 family.</text>
</comment>
<dbReference type="PANTHER" id="PTHR12608:SF1">
    <property type="entry name" value="TRANSMEMBRANE PROTEIN 165"/>
    <property type="match status" value="1"/>
</dbReference>
<evidence type="ECO:0000313" key="10">
    <source>
        <dbReference type="Proteomes" id="UP000095023"/>
    </source>
</evidence>
<protein>
    <recommendedName>
        <fullName evidence="6">GDT1 family protein</fullName>
    </recommendedName>
</protein>
<feature type="transmembrane region" description="Helical" evidence="6">
    <location>
        <begin position="288"/>
        <end position="309"/>
    </location>
</feature>